<accession>A0A5E4XKA9</accession>
<dbReference type="SUPFAM" id="SSF74653">
    <property type="entry name" value="TolA/TonB C-terminal domain"/>
    <property type="match status" value="1"/>
</dbReference>
<organism evidence="7 8">
    <name type="scientific">Pandoraea aquatica</name>
    <dbReference type="NCBI Taxonomy" id="2508290"/>
    <lineage>
        <taxon>Bacteria</taxon>
        <taxon>Pseudomonadati</taxon>
        <taxon>Pseudomonadota</taxon>
        <taxon>Betaproteobacteria</taxon>
        <taxon>Burkholderiales</taxon>
        <taxon>Burkholderiaceae</taxon>
        <taxon>Pandoraea</taxon>
    </lineage>
</organism>
<keyword evidence="3" id="KW-0998">Cell outer membrane</keyword>
<feature type="domain" description="Secretin/TonB short N-terminal" evidence="6">
    <location>
        <begin position="82"/>
        <end position="133"/>
    </location>
</feature>
<dbReference type="Pfam" id="PF07660">
    <property type="entry name" value="STN"/>
    <property type="match status" value="1"/>
</dbReference>
<keyword evidence="2" id="KW-0472">Membrane</keyword>
<dbReference type="OrthoDB" id="8858530at2"/>
<evidence type="ECO:0000313" key="7">
    <source>
        <dbReference type="EMBL" id="VVE36630.1"/>
    </source>
</evidence>
<keyword evidence="1" id="KW-0813">Transport</keyword>
<keyword evidence="7" id="KW-0675">Receptor</keyword>
<feature type="region of interest" description="Disordered" evidence="4">
    <location>
        <begin position="247"/>
        <end position="268"/>
    </location>
</feature>
<protein>
    <submittedName>
        <fullName evidence="7">TonB-dependent outer membrane receptor</fullName>
    </submittedName>
</protein>
<evidence type="ECO:0000256" key="4">
    <source>
        <dbReference type="SAM" id="MobiDB-lite"/>
    </source>
</evidence>
<gene>
    <name evidence="7" type="ORF">PAQ31011_03948</name>
</gene>
<evidence type="ECO:0000259" key="6">
    <source>
        <dbReference type="SMART" id="SM00965"/>
    </source>
</evidence>
<dbReference type="Proteomes" id="UP000366819">
    <property type="component" value="Unassembled WGS sequence"/>
</dbReference>
<dbReference type="Pfam" id="PF13103">
    <property type="entry name" value="TonB_2"/>
    <property type="match status" value="1"/>
</dbReference>
<dbReference type="Gene3D" id="3.30.1150.10">
    <property type="match status" value="1"/>
</dbReference>
<feature type="chain" id="PRO_5023031210" evidence="5">
    <location>
        <begin position="33"/>
        <end position="268"/>
    </location>
</feature>
<evidence type="ECO:0000313" key="8">
    <source>
        <dbReference type="Proteomes" id="UP000366819"/>
    </source>
</evidence>
<name>A0A5E4XKA9_9BURK</name>
<dbReference type="SMART" id="SM00965">
    <property type="entry name" value="STN"/>
    <property type="match status" value="1"/>
</dbReference>
<dbReference type="GO" id="GO:0019867">
    <property type="term" value="C:outer membrane"/>
    <property type="evidence" value="ECO:0007669"/>
    <property type="project" value="InterPro"/>
</dbReference>
<dbReference type="InterPro" id="IPR011662">
    <property type="entry name" value="Secretin/TonB_short_N"/>
</dbReference>
<dbReference type="Gene3D" id="3.55.50.30">
    <property type="match status" value="1"/>
</dbReference>
<dbReference type="AlphaFoldDB" id="A0A5E4XKA9"/>
<dbReference type="RefSeq" id="WP_150577374.1">
    <property type="nucleotide sequence ID" value="NZ_CABPSN010000006.1"/>
</dbReference>
<evidence type="ECO:0000256" key="5">
    <source>
        <dbReference type="SAM" id="SignalP"/>
    </source>
</evidence>
<feature type="signal peptide" evidence="5">
    <location>
        <begin position="1"/>
        <end position="32"/>
    </location>
</feature>
<keyword evidence="8" id="KW-1185">Reference proteome</keyword>
<evidence type="ECO:0000256" key="1">
    <source>
        <dbReference type="ARBA" id="ARBA00022448"/>
    </source>
</evidence>
<dbReference type="EMBL" id="CABPSN010000006">
    <property type="protein sequence ID" value="VVE36630.1"/>
    <property type="molecule type" value="Genomic_DNA"/>
</dbReference>
<evidence type="ECO:0000256" key="2">
    <source>
        <dbReference type="ARBA" id="ARBA00023136"/>
    </source>
</evidence>
<keyword evidence="5" id="KW-0732">Signal</keyword>
<reference evidence="7 8" key="1">
    <citation type="submission" date="2019-08" db="EMBL/GenBank/DDBJ databases">
        <authorList>
            <person name="Peeters C."/>
        </authorList>
    </citation>
    <scope>NUCLEOTIDE SEQUENCE [LARGE SCALE GENOMIC DNA]</scope>
    <source>
        <strain evidence="7 8">LMG 31011</strain>
    </source>
</reference>
<proteinExistence type="predicted"/>
<evidence type="ECO:0000256" key="3">
    <source>
        <dbReference type="ARBA" id="ARBA00023237"/>
    </source>
</evidence>
<sequence>MLRTKAKSTPQPILLLCIAMICYCACSARAWATDVAPGAATSVAPATSGASGDLAAEPSLHFDIASQPLQSALESYGAFTDVSLLYDSSLTAGRVSAPVQGDMTARAALRVLLEGSGLAARYTGAKTVALVPLRRSLPDSADDIQIEANAARRYFGLVQARVHDAFCAQPVLAQGARRIALRLWIDASGRIGPVGLLGSSGDSTIDRLAVGALQGVSVGEPVPPSLAQPFTFVILPKASGRSWGCSAANDATAVTPDKPPRTGGRNGR</sequence>